<dbReference type="AlphaFoldDB" id="A0AA36AZX9"/>
<keyword evidence="3" id="KW-1185">Reference proteome</keyword>
<keyword evidence="1" id="KW-0812">Transmembrane</keyword>
<proteinExistence type="predicted"/>
<accession>A0AA36AZX9</accession>
<keyword evidence="1" id="KW-1133">Transmembrane helix</keyword>
<evidence type="ECO:0000313" key="2">
    <source>
        <dbReference type="EMBL" id="CAI9724347.1"/>
    </source>
</evidence>
<keyword evidence="1" id="KW-0472">Membrane</keyword>
<name>A0AA36AZX9_OCTVU</name>
<dbReference type="EMBL" id="OX597819">
    <property type="protein sequence ID" value="CAI9724347.1"/>
    <property type="molecule type" value="Genomic_DNA"/>
</dbReference>
<sequence>MRVTVIHGFAIVGGRNICADGVESVAVVVVIVAVIVAVTVSVDSKDVENDIGSRSASDVPNSIYCSYLFTATSKRLDFVSNL</sequence>
<protein>
    <submittedName>
        <fullName evidence="2">Uncharacterized protein</fullName>
    </submittedName>
</protein>
<evidence type="ECO:0000256" key="1">
    <source>
        <dbReference type="SAM" id="Phobius"/>
    </source>
</evidence>
<reference evidence="2" key="1">
    <citation type="submission" date="2023-08" db="EMBL/GenBank/DDBJ databases">
        <authorList>
            <person name="Alioto T."/>
            <person name="Alioto T."/>
            <person name="Gomez Garrido J."/>
        </authorList>
    </citation>
    <scope>NUCLEOTIDE SEQUENCE</scope>
</reference>
<organism evidence="2 3">
    <name type="scientific">Octopus vulgaris</name>
    <name type="common">Common octopus</name>
    <dbReference type="NCBI Taxonomy" id="6645"/>
    <lineage>
        <taxon>Eukaryota</taxon>
        <taxon>Metazoa</taxon>
        <taxon>Spiralia</taxon>
        <taxon>Lophotrochozoa</taxon>
        <taxon>Mollusca</taxon>
        <taxon>Cephalopoda</taxon>
        <taxon>Coleoidea</taxon>
        <taxon>Octopodiformes</taxon>
        <taxon>Octopoda</taxon>
        <taxon>Incirrata</taxon>
        <taxon>Octopodidae</taxon>
        <taxon>Octopus</taxon>
    </lineage>
</organism>
<gene>
    <name evidence="2" type="ORF">OCTVUL_1B015901</name>
</gene>
<dbReference type="Proteomes" id="UP001162480">
    <property type="component" value="Chromosome 6"/>
</dbReference>
<feature type="transmembrane region" description="Helical" evidence="1">
    <location>
        <begin position="24"/>
        <end position="42"/>
    </location>
</feature>
<evidence type="ECO:0000313" key="3">
    <source>
        <dbReference type="Proteomes" id="UP001162480"/>
    </source>
</evidence>